<dbReference type="GeneTree" id="ENSGT00940000177191"/>
<sequence length="81" mass="8837">VGQHTLLHGEALLVVTATDAHHVTLGIGQEGKVSYLLLDLYRLELIRKVRSLRSSSTSISFWQPVAGNEMLSCKGKNTSGF</sequence>
<organism evidence="1 2">
    <name type="scientific">Gadus morhua</name>
    <name type="common">Atlantic cod</name>
    <dbReference type="NCBI Taxonomy" id="8049"/>
    <lineage>
        <taxon>Eukaryota</taxon>
        <taxon>Metazoa</taxon>
        <taxon>Chordata</taxon>
        <taxon>Craniata</taxon>
        <taxon>Vertebrata</taxon>
        <taxon>Euteleostomi</taxon>
        <taxon>Actinopterygii</taxon>
        <taxon>Neopterygii</taxon>
        <taxon>Teleostei</taxon>
        <taxon>Neoteleostei</taxon>
        <taxon>Acanthomorphata</taxon>
        <taxon>Zeiogadaria</taxon>
        <taxon>Gadariae</taxon>
        <taxon>Gadiformes</taxon>
        <taxon>Gadoidei</taxon>
        <taxon>Gadidae</taxon>
        <taxon>Gadus</taxon>
    </lineage>
</organism>
<evidence type="ECO:0000313" key="1">
    <source>
        <dbReference type="Ensembl" id="ENSGMOP00000052268.1"/>
    </source>
</evidence>
<accession>A0A8C5FPS6</accession>
<protein>
    <submittedName>
        <fullName evidence="1">Uncharacterized protein</fullName>
    </submittedName>
</protein>
<evidence type="ECO:0000313" key="2">
    <source>
        <dbReference type="Proteomes" id="UP000694546"/>
    </source>
</evidence>
<dbReference type="OMA" id="NFWQPVA"/>
<dbReference type="AlphaFoldDB" id="A0A8C5FPS6"/>
<dbReference type="Proteomes" id="UP000694546">
    <property type="component" value="Chromosome 3"/>
</dbReference>
<dbReference type="Ensembl" id="ENSGMOT00000061679.1">
    <property type="protein sequence ID" value="ENSGMOP00000052268.1"/>
    <property type="gene ID" value="ENSGMOG00000022834.1"/>
</dbReference>
<reference evidence="1" key="2">
    <citation type="submission" date="2025-09" db="UniProtKB">
        <authorList>
            <consortium name="Ensembl"/>
        </authorList>
    </citation>
    <scope>IDENTIFICATION</scope>
</reference>
<keyword evidence="2" id="KW-1185">Reference proteome</keyword>
<name>A0A8C5FPS6_GADMO</name>
<reference evidence="1" key="1">
    <citation type="submission" date="2025-08" db="UniProtKB">
        <authorList>
            <consortium name="Ensembl"/>
        </authorList>
    </citation>
    <scope>IDENTIFICATION</scope>
</reference>
<proteinExistence type="predicted"/>